<dbReference type="Proteomes" id="UP000093412">
    <property type="component" value="Unassembled WGS sequence"/>
</dbReference>
<proteinExistence type="predicted"/>
<sequence length="222" mass="23520">MSTHDESLHPRETTGKFATKPVAEAPGGMATLGPASIAPARFVLRSHGIGSGIMARLDDAEAAAVSDEIAERTALAPASQHPAIARQACYEHLDFRATTDDEPLTIDKSSRILRSAIDVHHLARQGYDRAWGRLEESREQGASDTDLAAAMTDVVHADLDVTAAAHRREQAMWDNVYLTDPDAFWGAVHGEPAHAAAALSTADRFDSVGYPGAVGACVGPTS</sequence>
<comment type="caution">
    <text evidence="2">The sequence shown here is derived from an EMBL/GenBank/DDBJ whole genome shotgun (WGS) entry which is preliminary data.</text>
</comment>
<keyword evidence="3" id="KW-1185">Reference proteome</keyword>
<name>A0ABX2Y8K8_9CELL</name>
<evidence type="ECO:0000313" key="3">
    <source>
        <dbReference type="Proteomes" id="UP000093412"/>
    </source>
</evidence>
<organism evidence="2 3">
    <name type="scientific">Oerskovia enterophila</name>
    <dbReference type="NCBI Taxonomy" id="43678"/>
    <lineage>
        <taxon>Bacteria</taxon>
        <taxon>Bacillati</taxon>
        <taxon>Actinomycetota</taxon>
        <taxon>Actinomycetes</taxon>
        <taxon>Micrococcales</taxon>
        <taxon>Cellulomonadaceae</taxon>
        <taxon>Oerskovia</taxon>
    </lineage>
</organism>
<accession>A0ABX2Y8K8</accession>
<feature type="compositionally biased region" description="Basic and acidic residues" evidence="1">
    <location>
        <begin position="1"/>
        <end position="14"/>
    </location>
</feature>
<gene>
    <name evidence="2" type="ORF">OERS_04460</name>
</gene>
<feature type="region of interest" description="Disordered" evidence="1">
    <location>
        <begin position="1"/>
        <end position="25"/>
    </location>
</feature>
<evidence type="ECO:0000313" key="2">
    <source>
        <dbReference type="EMBL" id="OCI32854.1"/>
    </source>
</evidence>
<protein>
    <submittedName>
        <fullName evidence="2">Uncharacterized protein</fullName>
    </submittedName>
</protein>
<dbReference type="RefSeq" id="WP_068624062.1">
    <property type="nucleotide sequence ID" value="NZ_MAQA01000003.1"/>
</dbReference>
<reference evidence="2 3" key="1">
    <citation type="submission" date="2016-06" db="EMBL/GenBank/DDBJ databases">
        <title>Genome sequence of Oerskovia enterophila DSM 43852.</title>
        <authorList>
            <person name="Poehlein A."/>
            <person name="Jag V."/>
            <person name="Bengelsdorf F.R."/>
            <person name="Daniel R."/>
            <person name="Duerre P."/>
        </authorList>
    </citation>
    <scope>NUCLEOTIDE SEQUENCE [LARGE SCALE GENOMIC DNA]</scope>
    <source>
        <strain evidence="2 3">DSM 43852</strain>
    </source>
</reference>
<dbReference type="EMBL" id="MAQA01000003">
    <property type="protein sequence ID" value="OCI32854.1"/>
    <property type="molecule type" value="Genomic_DNA"/>
</dbReference>
<evidence type="ECO:0000256" key="1">
    <source>
        <dbReference type="SAM" id="MobiDB-lite"/>
    </source>
</evidence>